<dbReference type="RefSeq" id="WP_388005701.1">
    <property type="nucleotide sequence ID" value="NZ_JBHUEE010000004.1"/>
</dbReference>
<dbReference type="Proteomes" id="UP001597277">
    <property type="component" value="Unassembled WGS sequence"/>
</dbReference>
<sequence length="854" mass="94265">MGEVRLLPDDDVRLDEVTRWAADRLRDVLTARGVRVGDGPGVASDDVGIALRLAGAQDGGDGEAPSEPESFGLDRAADGTLTVTGADPRGLLYGVLELADTAEHADDPVAALRDVRPGTHAPATRVRGVLRTLTSDVQDLSWFHDREFWDEYLTHLATHRINRFHLALGMQYNYSHDPDVQDNYLAFAYPFLVAPEGFDVRARGVDDAERDRNLESLRYIAQAAHRRGLHFQLGLWNHAYAFPESPRERYPVEGLTPQTHAEYCRAALREVLTACPDIDGVTVRVHYEGGVHEPTHEFWSVVLQGLSDVGRPIELDMHSKGVDARILDAARARAGRFVVSAKYWAEHLGLPYHQAAVREMEYAKPEREGLSGVTRGARRFTRYGYGDFLRDDRDFDLVFRVWPGTQRVLLWADPDQVAGIARSTAAIGGAGVELCEPLSFLGRKTTGTYGGRQPYVGSDLRTPGDPWTKYARTYRLWGRLLYDPDPDDRAGTARDLDRTYGAAGRDVGAALSAASKVLPLVTTYHSPSASNNFYWPEMYVNMPLARSGRSAHYAFDTPEPGTVGAVSPFDPEMFASIDAFADEVVEGRRSGKYTPLEVAQWLDGLAECADQHLAAATARAADGDAQFRRASLDITVQSRLATFYAEKTRAGLAYALHLRTRSAAHLHDAVGHYTRARDAFAAVVDLTTGTYAPDLAFGDRISERGHWADRLPAIEDDLAELREELAQLPDSGHDDRTLPAVPTRRPQVAVDVPADYVRGEAVRVRVTVPADLDCRVDLHYRPLNQGEEWTTAPTSAAGRTHTGTVPEEYTQSVYPLELYVTVHGAHGDAWIVPGFDEILSNQPYLVLRAEGRPA</sequence>
<gene>
    <name evidence="1" type="ORF">ACFSE6_09655</name>
</gene>
<protein>
    <submittedName>
        <fullName evidence="1">Uncharacterized protein</fullName>
    </submittedName>
</protein>
<reference evidence="2" key="1">
    <citation type="journal article" date="2019" name="Int. J. Syst. Evol. Microbiol.">
        <title>The Global Catalogue of Microorganisms (GCM) 10K type strain sequencing project: providing services to taxonomists for standard genome sequencing and annotation.</title>
        <authorList>
            <consortium name="The Broad Institute Genomics Platform"/>
            <consortium name="The Broad Institute Genome Sequencing Center for Infectious Disease"/>
            <person name="Wu L."/>
            <person name="Ma J."/>
        </authorList>
    </citation>
    <scope>NUCLEOTIDE SEQUENCE [LARGE SCALE GENOMIC DNA]</scope>
    <source>
        <strain evidence="2">JCM 17130</strain>
    </source>
</reference>
<keyword evidence="2" id="KW-1185">Reference proteome</keyword>
<accession>A0ABW4L431</accession>
<proteinExistence type="predicted"/>
<comment type="caution">
    <text evidence="1">The sequence shown here is derived from an EMBL/GenBank/DDBJ whole genome shotgun (WGS) entry which is preliminary data.</text>
</comment>
<name>A0ABW4L431_9MICO</name>
<evidence type="ECO:0000313" key="1">
    <source>
        <dbReference type="EMBL" id="MFD1718100.1"/>
    </source>
</evidence>
<organism evidence="1 2">
    <name type="scientific">Georgenia deserti</name>
    <dbReference type="NCBI Taxonomy" id="2093781"/>
    <lineage>
        <taxon>Bacteria</taxon>
        <taxon>Bacillati</taxon>
        <taxon>Actinomycetota</taxon>
        <taxon>Actinomycetes</taxon>
        <taxon>Micrococcales</taxon>
        <taxon>Bogoriellaceae</taxon>
        <taxon>Georgenia</taxon>
    </lineage>
</organism>
<dbReference type="EMBL" id="JBHUEE010000004">
    <property type="protein sequence ID" value="MFD1718100.1"/>
    <property type="molecule type" value="Genomic_DNA"/>
</dbReference>
<evidence type="ECO:0000313" key="2">
    <source>
        <dbReference type="Proteomes" id="UP001597277"/>
    </source>
</evidence>